<sequence length="1827" mass="197927">MAIDEFLDALKSIKPFPNQDFINRLYNKARLVQNVNIFQNGLQPQPPYGDDPDGPEIDGVDVSDHLALLAEHAAVKGLARFDPGTDKHSLRSCANTDNAEVVANALFSQTSTMLFSEHINWSLRDGGSPDLKALRQNASFVGDLEDRLKSPHFVAGAIRQDLANHDHTYTTSLLFVYDYVHLGPGFTPHLDGEFTNAPSGQLVSNWIEPLFEDIDDETRAVVSMTLAKATSLVHALTNEVGQVGQVDNLVRIRAMTAIGLLSQERIDPLNDSLQKLQEQDNGTWQSIASQNKALWDNTENTWANAVSSIATQSTQNTEETSNDGEQFGEGMLLGLTFGAVYHQNWRETTVTGQQVADWINQGHRQFSSLFNADAPSVTDIRDYSTNGGPPKSCFVAGTQVATENGSVAIEHITEGTHILTRAGPNTYGVASDEDVVVPLQTTLLCGINGDKPFFTAGHVFHTTSGLKAVNPNAAKLDNPWLEVGRLGPGHILYRLSANGNSYDQIEVKTINREQVEGGHVYGVHLREGHRSYHADGYLVAVNYPEITMKSIAKMLLTFPKHQRTALLYHIKELKPLFSKFGTDTISEVLNQELHGKVRRSASSTKVQRTRKRRVLTSHLRKARRTYVMHEIKSQNVSDYNLPVLSIHEGTVSLNGEAQHRAIVDKNDRTIRWTREVPEHGYEHGYVDVLNHGLAGNGVILLSDNPDSKKVPKCEKGPKLINFQVAKPNVNVEAPSKTLNHAKMNATLKSVKPRPTPIAAESLNTERVSSPLPVQIPGLVLAANVPEQVDPDYVDGEDYWDLTLDQDVWPEKEVRTRPNSPVSLGQVAFATYHSGGHDGLPIPILTMPLLDQLCAEINAKHLANQPQLSSLYSSIVEITSDGTQMGTIFLDSAALLHQLADKPDGSDELSSNLNVSFKNILGSNIVLPILFRTLGVQLSFNFDSAKGAALEYDASNRGGDGVRHYVQDTDSISWATSLAAVNTRLNISRSLAAVRPAPVGISAMASESPAPVTMLLTAEATLSTALLEGLTGYNSLSVHNTSQTLLQNMMLFHMNEDARTTFLQTAPPENLPVELGANLQQELKSWIHDTYGPAYVSFMIAQTKSANAKWRYPLTDADKDKIWYWWSGSGDKCLAKSSEYNKLNALTSVFAMRQLYSSTLQPYLDDGGAKWAQALLTDLTKSDHAKSGYLRAPVGGGESVLNKYCNILNALDSEGTYADTFFNQIVAYAISKNLQNPFFPLDEKAAEKQKEWLNDAMKQLILLVLNDDATVPGTVREELKKDLNDLATAENLDINKDAETRAEETVTKAAELTSNIVMYMDYIGQGFKALARCNGFKAATAVVNKAIKKFPGTGGGFPFLKGTMVLVVAAGYVFTAVSTFTNWDKLSGPQRATAIISTVAMAVDIAAKSFELFKDIKKWKEGEPEDLSPAEVTEAEVLDNQLSEKIDSPEGAEEIDLVNQEVSDEHFTLRDTFMESINAEEQPSHSADVIDHGAENLEPGEKILPPGEEPLEPPEEMPPSGIAPWKQFTTGERLLKCVNIGIGIAFTISMSLDLKDNWDKYTDVGKALNVLQIAIQGLTVLVDAAILAGDALISAGLLAADCAMMVALPVIGAVLAVIGIVVMVVLSFLNISKPTVPEDTPVEKFLKGTAHPLIDGLTNPPSASLTYSVPDNVTANASSAQVPITATNSTGTDVTLTRSTLTLEVGSDDAALFSGPATPWTVAGTYDPGNPSTLSVDGTVGVAGGSANTVVTGKLTQQARGSGLSSYDLAVMGPSVAGTSGLLTVKAGESVKVAWLGAINKAGSTTLQIVETLQNGDKCRVMANIVRG</sequence>
<dbReference type="Gene3D" id="2.170.16.10">
    <property type="entry name" value="Hedgehog/Intein (Hint) domain"/>
    <property type="match status" value="1"/>
</dbReference>
<gene>
    <name evidence="3" type="ORF">B0T10DRAFT_609611</name>
</gene>
<keyword evidence="2" id="KW-1133">Transmembrane helix</keyword>
<reference evidence="3 4" key="1">
    <citation type="journal article" date="2021" name="Nat. Commun.">
        <title>Genetic determinants of endophytism in the Arabidopsis root mycobiome.</title>
        <authorList>
            <person name="Mesny F."/>
            <person name="Miyauchi S."/>
            <person name="Thiergart T."/>
            <person name="Pickel B."/>
            <person name="Atanasova L."/>
            <person name="Karlsson M."/>
            <person name="Huettel B."/>
            <person name="Barry K.W."/>
            <person name="Haridas S."/>
            <person name="Chen C."/>
            <person name="Bauer D."/>
            <person name="Andreopoulos W."/>
            <person name="Pangilinan J."/>
            <person name="LaButti K."/>
            <person name="Riley R."/>
            <person name="Lipzen A."/>
            <person name="Clum A."/>
            <person name="Drula E."/>
            <person name="Henrissat B."/>
            <person name="Kohler A."/>
            <person name="Grigoriev I.V."/>
            <person name="Martin F.M."/>
            <person name="Hacquard S."/>
        </authorList>
    </citation>
    <scope>NUCLEOTIDE SEQUENCE [LARGE SCALE GENOMIC DNA]</scope>
    <source>
        <strain evidence="3 4">MPI-CAGE-CH-0241</strain>
    </source>
</reference>
<comment type="caution">
    <text evidence="3">The sequence shown here is derived from an EMBL/GenBank/DDBJ whole genome shotgun (WGS) entry which is preliminary data.</text>
</comment>
<accession>A0A9P8VW46</accession>
<dbReference type="SUPFAM" id="SSF51294">
    <property type="entry name" value="Hedgehog/intein (Hint) domain"/>
    <property type="match status" value="1"/>
</dbReference>
<dbReference type="Proteomes" id="UP000777438">
    <property type="component" value="Unassembled WGS sequence"/>
</dbReference>
<protein>
    <submittedName>
        <fullName evidence="3">Uncharacterized protein</fullName>
    </submittedName>
</protein>
<feature type="transmembrane region" description="Helical" evidence="2">
    <location>
        <begin position="1571"/>
        <end position="1598"/>
    </location>
</feature>
<keyword evidence="4" id="KW-1185">Reference proteome</keyword>
<feature type="transmembrane region" description="Helical" evidence="2">
    <location>
        <begin position="1358"/>
        <end position="1380"/>
    </location>
</feature>
<dbReference type="OrthoDB" id="5383572at2759"/>
<name>A0A9P8VW46_9HYPO</name>
<dbReference type="InterPro" id="IPR036844">
    <property type="entry name" value="Hint_dom_sf"/>
</dbReference>
<organism evidence="3 4">
    <name type="scientific">Thelonectria olida</name>
    <dbReference type="NCBI Taxonomy" id="1576542"/>
    <lineage>
        <taxon>Eukaryota</taxon>
        <taxon>Fungi</taxon>
        <taxon>Dikarya</taxon>
        <taxon>Ascomycota</taxon>
        <taxon>Pezizomycotina</taxon>
        <taxon>Sordariomycetes</taxon>
        <taxon>Hypocreomycetidae</taxon>
        <taxon>Hypocreales</taxon>
        <taxon>Nectriaceae</taxon>
        <taxon>Thelonectria</taxon>
    </lineage>
</organism>
<feature type="region of interest" description="Disordered" evidence="1">
    <location>
        <begin position="1496"/>
        <end position="1520"/>
    </location>
</feature>
<evidence type="ECO:0000313" key="3">
    <source>
        <dbReference type="EMBL" id="KAH6880531.1"/>
    </source>
</evidence>
<evidence type="ECO:0000313" key="4">
    <source>
        <dbReference type="Proteomes" id="UP000777438"/>
    </source>
</evidence>
<proteinExistence type="predicted"/>
<feature type="transmembrane region" description="Helical" evidence="2">
    <location>
        <begin position="1605"/>
        <end position="1628"/>
    </location>
</feature>
<evidence type="ECO:0000256" key="1">
    <source>
        <dbReference type="SAM" id="MobiDB-lite"/>
    </source>
</evidence>
<evidence type="ECO:0000256" key="2">
    <source>
        <dbReference type="SAM" id="Phobius"/>
    </source>
</evidence>
<keyword evidence="2" id="KW-0472">Membrane</keyword>
<keyword evidence="2" id="KW-0812">Transmembrane</keyword>
<dbReference type="EMBL" id="JAGPYM010000026">
    <property type="protein sequence ID" value="KAH6880531.1"/>
    <property type="molecule type" value="Genomic_DNA"/>
</dbReference>